<dbReference type="GO" id="GO:0006397">
    <property type="term" value="P:mRNA processing"/>
    <property type="evidence" value="ECO:0007669"/>
    <property type="project" value="UniProtKB-KW"/>
</dbReference>
<dbReference type="Gene3D" id="3.30.70.330">
    <property type="match status" value="1"/>
</dbReference>
<evidence type="ECO:0000256" key="8">
    <source>
        <dbReference type="SAM" id="MobiDB-lite"/>
    </source>
</evidence>
<dbReference type="CDD" id="cd12442">
    <property type="entry name" value="RRM_RBM48"/>
    <property type="match status" value="1"/>
</dbReference>
<protein>
    <recommendedName>
        <fullName evidence="2">RNA-binding protein 48</fullName>
    </recommendedName>
</protein>
<evidence type="ECO:0000256" key="5">
    <source>
        <dbReference type="ARBA" id="ARBA00022884"/>
    </source>
</evidence>
<dbReference type="InterPro" id="IPR035979">
    <property type="entry name" value="RBD_domain_sf"/>
</dbReference>
<dbReference type="GO" id="GO:0003723">
    <property type="term" value="F:RNA binding"/>
    <property type="evidence" value="ECO:0007669"/>
    <property type="project" value="UniProtKB-KW"/>
</dbReference>
<dbReference type="PANTHER" id="PTHR20957:SF0">
    <property type="entry name" value="RNA-BINDING PROTEIN 48"/>
    <property type="match status" value="1"/>
</dbReference>
<feature type="compositionally biased region" description="Polar residues" evidence="8">
    <location>
        <begin position="234"/>
        <end position="246"/>
    </location>
</feature>
<dbReference type="InterPro" id="IPR012677">
    <property type="entry name" value="Nucleotide-bd_a/b_plait_sf"/>
</dbReference>
<keyword evidence="3" id="KW-0507">mRNA processing</keyword>
<reference evidence="9" key="1">
    <citation type="submission" date="2015-09" db="EMBL/GenBank/DDBJ databases">
        <title>Scylla olivacea transcriptome.</title>
        <authorList>
            <person name="Ikhwanuddin M."/>
        </authorList>
    </citation>
    <scope>NUCLEOTIDE SEQUENCE</scope>
</reference>
<dbReference type="GO" id="GO:0008380">
    <property type="term" value="P:RNA splicing"/>
    <property type="evidence" value="ECO:0007669"/>
    <property type="project" value="UniProtKB-KW"/>
</dbReference>
<evidence type="ECO:0000256" key="7">
    <source>
        <dbReference type="ARBA" id="ARBA00035004"/>
    </source>
</evidence>
<evidence type="ECO:0000256" key="4">
    <source>
        <dbReference type="ARBA" id="ARBA00022728"/>
    </source>
</evidence>
<dbReference type="AlphaFoldDB" id="A0A0P4WG34"/>
<dbReference type="EMBL" id="GDRN01059697">
    <property type="protein sequence ID" value="JAI65475.1"/>
    <property type="molecule type" value="Transcribed_RNA"/>
</dbReference>
<evidence type="ECO:0000313" key="9">
    <source>
        <dbReference type="EMBL" id="JAI65475.1"/>
    </source>
</evidence>
<dbReference type="SUPFAM" id="SSF54928">
    <property type="entry name" value="RNA-binding domain, RBD"/>
    <property type="match status" value="1"/>
</dbReference>
<comment type="similarity">
    <text evidence="1">Belongs to the RBM48 family.</text>
</comment>
<dbReference type="GO" id="GO:0005654">
    <property type="term" value="C:nucleoplasm"/>
    <property type="evidence" value="ECO:0007669"/>
    <property type="project" value="TreeGrafter"/>
</dbReference>
<keyword evidence="6" id="KW-0508">mRNA splicing</keyword>
<sequence length="297" mass="34255">MALQTPDISVKKLPHHEQLELCVTRARYRQGRKLTAVRVYTVNDESKYLIVNGVPAIKICQEMEMLCQRYGDLEYIHLLPEYPHEDYVEVYLVKYRWLKNARFAKRQLDGKSFYGQVLHVCYAPELETVEETREKLQERRKSVAALTRHQQDPVAVSHVQKRRLMPPTAMRYMNQLRPDLRQENMDRLHPRVEDSHLTNSGECSEGKGDSGAASGDKSHTSQVLSENLSDETAAATSVSNANQNNGSEKRTPEPCNVSQDVCENIVRRDKRFIETCMTTKKKIKLFGNKNLLSYKQE</sequence>
<keyword evidence="5" id="KW-0694">RNA-binding</keyword>
<evidence type="ECO:0000256" key="3">
    <source>
        <dbReference type="ARBA" id="ARBA00022664"/>
    </source>
</evidence>
<dbReference type="FunFam" id="3.30.70.330:FF:000424">
    <property type="entry name" value="RNA-binding protein 48 isoform X4"/>
    <property type="match status" value="1"/>
</dbReference>
<dbReference type="InterPro" id="IPR039599">
    <property type="entry name" value="RBM48"/>
</dbReference>
<evidence type="ECO:0000256" key="2">
    <source>
        <dbReference type="ARBA" id="ARBA00015189"/>
    </source>
</evidence>
<proteinExistence type="inferred from homology"/>
<evidence type="ECO:0000256" key="6">
    <source>
        <dbReference type="ARBA" id="ARBA00023187"/>
    </source>
</evidence>
<organism evidence="9">
    <name type="scientific">Scylla olivacea</name>
    <name type="common">Orange mud crab</name>
    <name type="synonym">Cancer olivacea</name>
    <dbReference type="NCBI Taxonomy" id="85551"/>
    <lineage>
        <taxon>Eukaryota</taxon>
        <taxon>Metazoa</taxon>
        <taxon>Ecdysozoa</taxon>
        <taxon>Arthropoda</taxon>
        <taxon>Crustacea</taxon>
        <taxon>Multicrustacea</taxon>
        <taxon>Malacostraca</taxon>
        <taxon>Eumalacostraca</taxon>
        <taxon>Eucarida</taxon>
        <taxon>Decapoda</taxon>
        <taxon>Pleocyemata</taxon>
        <taxon>Brachyura</taxon>
        <taxon>Eubrachyura</taxon>
        <taxon>Portunoidea</taxon>
        <taxon>Portunidae</taxon>
        <taxon>Portuninae</taxon>
        <taxon>Scylla</taxon>
    </lineage>
</organism>
<feature type="region of interest" description="Disordered" evidence="8">
    <location>
        <begin position="193"/>
        <end position="256"/>
    </location>
</feature>
<name>A0A0P4WG34_SCYOL</name>
<dbReference type="GO" id="GO:0005681">
    <property type="term" value="C:spliceosomal complex"/>
    <property type="evidence" value="ECO:0007669"/>
    <property type="project" value="UniProtKB-KW"/>
</dbReference>
<dbReference type="PANTHER" id="PTHR20957">
    <property type="entry name" value="RNA-BINDING PROTEIN 48"/>
    <property type="match status" value="1"/>
</dbReference>
<dbReference type="InterPro" id="IPR034264">
    <property type="entry name" value="RBM48_RRM"/>
</dbReference>
<comment type="function">
    <text evidence="7">As a component of the minor spliceosome, involved in the splicing of U12-type introns in pre-mRNAs.</text>
</comment>
<accession>A0A0P4WG34</accession>
<keyword evidence="4" id="KW-0747">Spliceosome</keyword>
<evidence type="ECO:0000256" key="1">
    <source>
        <dbReference type="ARBA" id="ARBA00006938"/>
    </source>
</evidence>